<dbReference type="Pfam" id="PF01388">
    <property type="entry name" value="ARID"/>
    <property type="match status" value="1"/>
</dbReference>
<evidence type="ECO:0000313" key="6">
    <source>
        <dbReference type="CGD" id="CAL0000168857"/>
    </source>
</evidence>
<keyword evidence="8" id="KW-1185">Reference proteome</keyword>
<dbReference type="Gene3D" id="1.10.150.60">
    <property type="entry name" value="ARID DNA-binding domain"/>
    <property type="match status" value="1"/>
</dbReference>
<dbReference type="InterPro" id="IPR036431">
    <property type="entry name" value="ARID_dom_sf"/>
</dbReference>
<feature type="compositionally biased region" description="Low complexity" evidence="4">
    <location>
        <begin position="31"/>
        <end position="43"/>
    </location>
</feature>
<dbReference type="GO" id="GO:0006357">
    <property type="term" value="P:regulation of transcription by RNA polymerase II"/>
    <property type="evidence" value="ECO:0007669"/>
    <property type="project" value="TreeGrafter"/>
</dbReference>
<dbReference type="KEGG" id="cdu:CD36_40360"/>
<dbReference type="HOGENOM" id="CLU_005806_0_0_1"/>
<evidence type="ECO:0000313" key="8">
    <source>
        <dbReference type="Proteomes" id="UP000002605"/>
    </source>
</evidence>
<evidence type="ECO:0000313" key="7">
    <source>
        <dbReference type="EMBL" id="CAX41923.1"/>
    </source>
</evidence>
<dbReference type="OrthoDB" id="1938591at2759"/>
<keyword evidence="3" id="KW-0539">Nucleus</keyword>
<dbReference type="PROSITE" id="PS51011">
    <property type="entry name" value="ARID"/>
    <property type="match status" value="1"/>
</dbReference>
<sequence length="989" mass="111634">MSDWLNENAFADSNSNDDFLNSIFDQNQGEQQAPQAPQVSQVSTSMTNPPVQSQSASSTSRIPQAHTPMYQQSPVIAHNIPQNSPQNMPSQMAQPQQQIPPPSQQATAQMLPQQQLKQQQQQQQQQQQKQEQLYRMKQQIYQQKMLKKQQENMSRQPSPMNSVGQTPQQNTPINQNAKAPQNNSKLQSMQMELFFSVLYEFLQRSGIAIPQSLAINGKRVNLFILYILSQRLGGYRVMKAFLLMSPEQQHMQQQNPWALMAEKMGFHDEGEDPMTKERIDRELCNCYSNFILPYEEYYATPEGNKDIEASKHRFQQQIVQKYSSNVPTPVPNQQSPMVSSAPTPHQQRKLSRTSNSVNNSPNVSSPFQNTPRQVPAPAPAPVQSSSMPPPTPVTATVKSQITKADAHILKNYTPFKKIVETHGPYNIKELSQLSTEIEVTKPVYLFAPELGVINLQALTMSIKSNSGIQSSEVVNALNTLLVATSDVNYAFQIKDIMELLDALSSLGKDVLNRIVGANTEDDCVNSDVTKLSANGRIDDIFNRYVKGQGEDISYVVNSLTGEVVSEDEDIEELFSVCEGGDAESPIEKLNESLDISEFHLDDYLTALKNFKLENKHHFSKLQTRSAVDDQILLIDELITITMILRNISFAEYNKEPMAGNRLFKDLLFSIVKNVALSNEKFVFSRKRLCLLKDCLLMLDNISLYTHLHTLEEAFLSFVLVASFGPKIEDQYKIPRCNIETHSYFAFGLDAFTKLMVREPYNRSLIQAVLNGTLNASMTGYSVSLQDQEYTRKLIKAYNKDYKSASLLSQAFQMYMSILPFDANTFELSKFIFMRSPTISQMLFGAKLLIDMVPVDDLNTHHNRLSLYWLLENRELLLGNFARIVVALATETGKFPRESPEHKILSSVLCKALVVINSLVNNAVLAKEIGDSRHTDLMESLTDCLAFPRIIPDTILTLDTFLAPTIDTNLGKEVVRLLRYLKDLKACEGI</sequence>
<organism evidence="7 8">
    <name type="scientific">Candida dubliniensis (strain CD36 / ATCC MYA-646 / CBS 7987 / NCPF 3949 / NRRL Y-17841)</name>
    <name type="common">Yeast</name>
    <dbReference type="NCBI Taxonomy" id="573826"/>
    <lineage>
        <taxon>Eukaryota</taxon>
        <taxon>Fungi</taxon>
        <taxon>Dikarya</taxon>
        <taxon>Ascomycota</taxon>
        <taxon>Saccharomycotina</taxon>
        <taxon>Pichiomycetes</taxon>
        <taxon>Debaryomycetaceae</taxon>
        <taxon>Candida/Lodderomyces clade</taxon>
        <taxon>Candida</taxon>
    </lineage>
</organism>
<dbReference type="GeneID" id="8047971"/>
<name>B9WFA4_CANDC</name>
<feature type="compositionally biased region" description="Polar residues" evidence="4">
    <location>
        <begin position="151"/>
        <end position="164"/>
    </location>
</feature>
<dbReference type="AlphaFoldDB" id="B9WFA4"/>
<dbReference type="PANTHER" id="PTHR13964">
    <property type="entry name" value="RBP-RELATED"/>
    <property type="match status" value="1"/>
</dbReference>
<feature type="compositionally biased region" description="Polar residues" evidence="4">
    <location>
        <begin position="44"/>
        <end position="62"/>
    </location>
</feature>
<feature type="domain" description="ARID" evidence="5">
    <location>
        <begin position="188"/>
        <end position="299"/>
    </location>
</feature>
<dbReference type="InterPro" id="IPR001606">
    <property type="entry name" value="ARID_dom"/>
</dbReference>
<reference evidence="7 8" key="1">
    <citation type="journal article" date="2009" name="Genome Res.">
        <title>Comparative genomics of the fungal pathogens Candida dubliniensis and Candida albicans.</title>
        <authorList>
            <person name="Jackson A.P."/>
            <person name="Gamble J.A."/>
            <person name="Yeomans T."/>
            <person name="Moran G.P."/>
            <person name="Saunders D."/>
            <person name="Harris D."/>
            <person name="Aslett M."/>
            <person name="Barrell J.F."/>
            <person name="Butler G."/>
            <person name="Citiulo F."/>
            <person name="Coleman D.C."/>
            <person name="de Groot P.W.J."/>
            <person name="Goodwin T.J."/>
            <person name="Quail M.A."/>
            <person name="McQuillan J."/>
            <person name="Munro C.A."/>
            <person name="Pain A."/>
            <person name="Poulter R.T."/>
            <person name="Rajandream M.A."/>
            <person name="Renauld H."/>
            <person name="Spiering M.J."/>
            <person name="Tivey A."/>
            <person name="Gow N.A.R."/>
            <person name="Barrell B."/>
            <person name="Sullivan D.J."/>
            <person name="Berriman M."/>
        </authorList>
    </citation>
    <scope>NUCLEOTIDE SEQUENCE [LARGE SCALE GENOMIC DNA]</scope>
    <source>
        <strain evidence="8">CD36 / ATCC MYA-646 / CBS 7987 / NCPF 3949 / NRRL Y-17841</strain>
    </source>
</reference>
<dbReference type="InterPro" id="IPR051232">
    <property type="entry name" value="ARID/SWI1_ChromRemod"/>
</dbReference>
<dbReference type="VEuPathDB" id="FungiDB:CD36_40360"/>
<feature type="compositionally biased region" description="Low complexity" evidence="4">
    <location>
        <begin position="84"/>
        <end position="97"/>
    </location>
</feature>
<evidence type="ECO:0000256" key="1">
    <source>
        <dbReference type="ARBA" id="ARBA00023015"/>
    </source>
</evidence>
<feature type="compositionally biased region" description="Low complexity" evidence="4">
    <location>
        <begin position="354"/>
        <end position="373"/>
    </location>
</feature>
<dbReference type="GO" id="GO:0016514">
    <property type="term" value="C:SWI/SNF complex"/>
    <property type="evidence" value="ECO:0007669"/>
    <property type="project" value="TreeGrafter"/>
</dbReference>
<dbReference type="SUPFAM" id="SSF46774">
    <property type="entry name" value="ARID-like"/>
    <property type="match status" value="1"/>
</dbReference>
<dbReference type="Proteomes" id="UP000002605">
    <property type="component" value="Chromosome 4"/>
</dbReference>
<dbReference type="RefSeq" id="XP_002419708.1">
    <property type="nucleotide sequence ID" value="XM_002419663.1"/>
</dbReference>
<dbReference type="GO" id="GO:0000976">
    <property type="term" value="F:transcription cis-regulatory region binding"/>
    <property type="evidence" value="ECO:0007669"/>
    <property type="project" value="TreeGrafter"/>
</dbReference>
<feature type="region of interest" description="Disordered" evidence="4">
    <location>
        <begin position="144"/>
        <end position="183"/>
    </location>
</feature>
<evidence type="ECO:0000259" key="5">
    <source>
        <dbReference type="PROSITE" id="PS51011"/>
    </source>
</evidence>
<feature type="region of interest" description="Disordered" evidence="4">
    <location>
        <begin position="1"/>
        <end position="62"/>
    </location>
</feature>
<feature type="region of interest" description="Disordered" evidence="4">
    <location>
        <begin position="79"/>
        <end position="122"/>
    </location>
</feature>
<keyword evidence="2" id="KW-0804">Transcription</keyword>
<dbReference type="EMBL" id="FM992691">
    <property type="protein sequence ID" value="CAX41923.1"/>
    <property type="molecule type" value="Genomic_DNA"/>
</dbReference>
<dbReference type="SMART" id="SM00501">
    <property type="entry name" value="BRIGHT"/>
    <property type="match status" value="1"/>
</dbReference>
<evidence type="ECO:0000256" key="4">
    <source>
        <dbReference type="SAM" id="MobiDB-lite"/>
    </source>
</evidence>
<gene>
    <name evidence="6" type="ordered locus">Cd36_40360</name>
    <name evidence="7" type="ORF">CD36_40360</name>
</gene>
<proteinExistence type="predicted"/>
<feature type="compositionally biased region" description="Polar residues" evidence="4">
    <location>
        <begin position="324"/>
        <end position="345"/>
    </location>
</feature>
<dbReference type="CGD" id="CAL0000168857">
    <property type="gene designation" value="Cd36_40360"/>
</dbReference>
<evidence type="ECO:0000256" key="3">
    <source>
        <dbReference type="ARBA" id="ARBA00023242"/>
    </source>
</evidence>
<feature type="compositionally biased region" description="Low complexity" evidence="4">
    <location>
        <begin position="165"/>
        <end position="176"/>
    </location>
</feature>
<feature type="compositionally biased region" description="Low complexity" evidence="4">
    <location>
        <begin position="104"/>
        <end position="122"/>
    </location>
</feature>
<accession>B9WFA4</accession>
<dbReference type="SMART" id="SM01014">
    <property type="entry name" value="ARID"/>
    <property type="match status" value="1"/>
</dbReference>
<dbReference type="PANTHER" id="PTHR13964:SF27">
    <property type="entry name" value="HAT-TRICK, ISOFORM D"/>
    <property type="match status" value="1"/>
</dbReference>
<dbReference type="eggNOG" id="KOG2744">
    <property type="taxonomic scope" value="Eukaryota"/>
</dbReference>
<feature type="region of interest" description="Disordered" evidence="4">
    <location>
        <begin position="324"/>
        <end position="395"/>
    </location>
</feature>
<feature type="compositionally biased region" description="Polar residues" evidence="4">
    <location>
        <begin position="11"/>
        <end position="30"/>
    </location>
</feature>
<protein>
    <submittedName>
        <fullName evidence="7">Subunit of the SWI/SNF chromatin remodeling complex, putative</fullName>
    </submittedName>
</protein>
<evidence type="ECO:0000256" key="2">
    <source>
        <dbReference type="ARBA" id="ARBA00023163"/>
    </source>
</evidence>
<keyword evidence="1" id="KW-0805">Transcription regulation</keyword>